<protein>
    <submittedName>
        <fullName evidence="2">Lysophospholipase, alpha-beta hydrolase superfamily</fullName>
    </submittedName>
</protein>
<dbReference type="Proteomes" id="UP000199416">
    <property type="component" value="Unassembled WGS sequence"/>
</dbReference>
<dbReference type="PANTHER" id="PTHR43798">
    <property type="entry name" value="MONOACYLGLYCEROL LIPASE"/>
    <property type="match status" value="1"/>
</dbReference>
<keyword evidence="2" id="KW-0378">Hydrolase</keyword>
<reference evidence="3" key="1">
    <citation type="submission" date="2016-10" db="EMBL/GenBank/DDBJ databases">
        <authorList>
            <person name="Varghese N."/>
            <person name="Submissions S."/>
        </authorList>
    </citation>
    <scope>NUCLEOTIDE SEQUENCE [LARGE SCALE GENOMIC DNA]</scope>
    <source>
        <strain evidence="3">DSM 45421</strain>
    </source>
</reference>
<dbReference type="PRINTS" id="PR00412">
    <property type="entry name" value="EPOXHYDRLASE"/>
</dbReference>
<dbReference type="EMBL" id="FMZF01000005">
    <property type="protein sequence ID" value="SDD06386.1"/>
    <property type="molecule type" value="Genomic_DNA"/>
</dbReference>
<dbReference type="InterPro" id="IPR050266">
    <property type="entry name" value="AB_hydrolase_sf"/>
</dbReference>
<dbReference type="STRING" id="1190417.SAMN05660690_3276"/>
<organism evidence="2 3">
    <name type="scientific">Geodermatophilus telluris</name>
    <dbReference type="NCBI Taxonomy" id="1190417"/>
    <lineage>
        <taxon>Bacteria</taxon>
        <taxon>Bacillati</taxon>
        <taxon>Actinomycetota</taxon>
        <taxon>Actinomycetes</taxon>
        <taxon>Geodermatophilales</taxon>
        <taxon>Geodermatophilaceae</taxon>
        <taxon>Geodermatophilus</taxon>
    </lineage>
</organism>
<dbReference type="InterPro" id="IPR029058">
    <property type="entry name" value="AB_hydrolase_fold"/>
</dbReference>
<dbReference type="InterPro" id="IPR000639">
    <property type="entry name" value="Epox_hydrolase-like"/>
</dbReference>
<dbReference type="PANTHER" id="PTHR43798:SF33">
    <property type="entry name" value="HYDROLASE, PUTATIVE (AFU_ORTHOLOGUE AFUA_2G14860)-RELATED"/>
    <property type="match status" value="1"/>
</dbReference>
<sequence>MTQHLDRPGGRIAFDVEGEGPLVVCVPGMGDLRQGYRHLAPGLVAGGYRVATVDLRGHGDSDATFPAYDVPASVDDLRALIGTLGGPAVVVGTSMGASVAALLAAESPDAVGGLVLAGPFLRDGDAPAWQRALLRLATARPWAAAVWRAWLPRLYAGHVPADQDGYLASVGAALRRPGRAAAFSRTTRASHAATEARLGDVRAPALVVVGARDPDWPDPAAEAAWAASALGGEAEVLLVEDAGHYPAAQRPDVLLPAVLERLGRWTARA</sequence>
<evidence type="ECO:0000259" key="1">
    <source>
        <dbReference type="Pfam" id="PF12697"/>
    </source>
</evidence>
<evidence type="ECO:0000313" key="3">
    <source>
        <dbReference type="Proteomes" id="UP000199416"/>
    </source>
</evidence>
<dbReference type="PRINTS" id="PR00111">
    <property type="entry name" value="ABHYDROLASE"/>
</dbReference>
<keyword evidence="3" id="KW-1185">Reference proteome</keyword>
<dbReference type="Gene3D" id="3.40.50.1820">
    <property type="entry name" value="alpha/beta hydrolase"/>
    <property type="match status" value="1"/>
</dbReference>
<dbReference type="InterPro" id="IPR000073">
    <property type="entry name" value="AB_hydrolase_1"/>
</dbReference>
<feature type="domain" description="AB hydrolase-1" evidence="1">
    <location>
        <begin position="23"/>
        <end position="254"/>
    </location>
</feature>
<gene>
    <name evidence="2" type="ORF">SAMN05660690_3276</name>
</gene>
<proteinExistence type="predicted"/>
<dbReference type="RefSeq" id="WP_091367348.1">
    <property type="nucleotide sequence ID" value="NZ_FMZF01000005.1"/>
</dbReference>
<dbReference type="SUPFAM" id="SSF53474">
    <property type="entry name" value="alpha/beta-Hydrolases"/>
    <property type="match status" value="1"/>
</dbReference>
<dbReference type="GO" id="GO:0016020">
    <property type="term" value="C:membrane"/>
    <property type="evidence" value="ECO:0007669"/>
    <property type="project" value="TreeGrafter"/>
</dbReference>
<evidence type="ECO:0000313" key="2">
    <source>
        <dbReference type="EMBL" id="SDD06386.1"/>
    </source>
</evidence>
<dbReference type="GO" id="GO:0016787">
    <property type="term" value="F:hydrolase activity"/>
    <property type="evidence" value="ECO:0007669"/>
    <property type="project" value="UniProtKB-KW"/>
</dbReference>
<dbReference type="Pfam" id="PF12697">
    <property type="entry name" value="Abhydrolase_6"/>
    <property type="match status" value="1"/>
</dbReference>
<dbReference type="AlphaFoldDB" id="A0A1G6RR13"/>
<accession>A0A1G6RR13</accession>
<name>A0A1G6RR13_9ACTN</name>
<dbReference type="OrthoDB" id="3771266at2"/>